<evidence type="ECO:0000313" key="1">
    <source>
        <dbReference type="EMBL" id="GIJ25665.1"/>
    </source>
</evidence>
<organism evidence="1 2">
    <name type="scientific">Micromonospora qiuiae</name>
    <dbReference type="NCBI Taxonomy" id="502268"/>
    <lineage>
        <taxon>Bacteria</taxon>
        <taxon>Bacillati</taxon>
        <taxon>Actinomycetota</taxon>
        <taxon>Actinomycetes</taxon>
        <taxon>Micromonosporales</taxon>
        <taxon>Micromonosporaceae</taxon>
        <taxon>Micromonospora</taxon>
    </lineage>
</organism>
<evidence type="ECO:0008006" key="3">
    <source>
        <dbReference type="Google" id="ProtNLM"/>
    </source>
</evidence>
<reference evidence="1 2" key="1">
    <citation type="submission" date="2021-01" db="EMBL/GenBank/DDBJ databases">
        <title>Whole genome shotgun sequence of Verrucosispora qiuiae NBRC 106684.</title>
        <authorList>
            <person name="Komaki H."/>
            <person name="Tamura T."/>
        </authorList>
    </citation>
    <scope>NUCLEOTIDE SEQUENCE [LARGE SCALE GENOMIC DNA]</scope>
    <source>
        <strain evidence="1 2">NBRC 106684</strain>
    </source>
</reference>
<sequence length="102" mass="10775">MVATRWALLLQAWCLRLWAARVAAVGVLGCLGGRGLRGVGVSGLLSGAGCGMLGCPGRLRPRVAESCGQGREWGSGAQEVAAPYAMVRPTNSLLRVRRQWRG</sequence>
<keyword evidence="2" id="KW-1185">Reference proteome</keyword>
<proteinExistence type="predicted"/>
<dbReference type="EMBL" id="BOPC01000011">
    <property type="protein sequence ID" value="GIJ25665.1"/>
    <property type="molecule type" value="Genomic_DNA"/>
</dbReference>
<gene>
    <name evidence="1" type="ORF">Vqi01_08270</name>
</gene>
<comment type="caution">
    <text evidence="1">The sequence shown here is derived from an EMBL/GenBank/DDBJ whole genome shotgun (WGS) entry which is preliminary data.</text>
</comment>
<accession>A0ABQ4J669</accession>
<protein>
    <recommendedName>
        <fullName evidence="3">Secreted protein</fullName>
    </recommendedName>
</protein>
<name>A0ABQ4J669_9ACTN</name>
<evidence type="ECO:0000313" key="2">
    <source>
        <dbReference type="Proteomes" id="UP000653076"/>
    </source>
</evidence>
<dbReference type="Proteomes" id="UP000653076">
    <property type="component" value="Unassembled WGS sequence"/>
</dbReference>